<keyword evidence="2" id="KW-1185">Reference proteome</keyword>
<proteinExistence type="predicted"/>
<evidence type="ECO:0000313" key="1">
    <source>
        <dbReference type="EMBL" id="KAI5680815.1"/>
    </source>
</evidence>
<comment type="caution">
    <text evidence="1">The sequence shown here is derived from an EMBL/GenBank/DDBJ whole genome shotgun (WGS) entry which is preliminary data.</text>
</comment>
<dbReference type="EMBL" id="CM044701">
    <property type="protein sequence ID" value="KAI5680815.1"/>
    <property type="molecule type" value="Genomic_DNA"/>
</dbReference>
<accession>A0ACC0C7F2</accession>
<sequence>MFYYKNLGLNLKVPKRLHRLHPSNRITYHRMRMTGTMTNLTNQNHFGNQFDYYNLAKNPSILGPKRLPYWPGPLVPDMYSRFHLRILVANGMTYLGDEKLNESLENKSKKERKTKGLGTKTEWLLKDFRAGDYSPFGNFVMNFCTMTYPLEKGGKFREAQEDSRYRRGRMWGYIAEWSCCLRLFMLKRNMVCSIDYKFVQASNFSVPGLVLILTAMKVRSSVKKMCEFCRTIKRRGRVYVLCTANPKHKQRQGISTFAYEGGASPTYAFLVSTLVFNFDYLLHVLLYLYMSSITSQN</sequence>
<organism evidence="1 2">
    <name type="scientific">Catharanthus roseus</name>
    <name type="common">Madagascar periwinkle</name>
    <name type="synonym">Vinca rosea</name>
    <dbReference type="NCBI Taxonomy" id="4058"/>
    <lineage>
        <taxon>Eukaryota</taxon>
        <taxon>Viridiplantae</taxon>
        <taxon>Streptophyta</taxon>
        <taxon>Embryophyta</taxon>
        <taxon>Tracheophyta</taxon>
        <taxon>Spermatophyta</taxon>
        <taxon>Magnoliopsida</taxon>
        <taxon>eudicotyledons</taxon>
        <taxon>Gunneridae</taxon>
        <taxon>Pentapetalae</taxon>
        <taxon>asterids</taxon>
        <taxon>lamiids</taxon>
        <taxon>Gentianales</taxon>
        <taxon>Apocynaceae</taxon>
        <taxon>Rauvolfioideae</taxon>
        <taxon>Vinceae</taxon>
        <taxon>Catharanthinae</taxon>
        <taxon>Catharanthus</taxon>
    </lineage>
</organism>
<name>A0ACC0C7F2_CATRO</name>
<evidence type="ECO:0000313" key="2">
    <source>
        <dbReference type="Proteomes" id="UP001060085"/>
    </source>
</evidence>
<dbReference type="Proteomes" id="UP001060085">
    <property type="component" value="Linkage Group LG01"/>
</dbReference>
<gene>
    <name evidence="1" type="ORF">M9H77_02042</name>
</gene>
<reference evidence="2" key="1">
    <citation type="journal article" date="2023" name="Nat. Plants">
        <title>Single-cell RNA sequencing provides a high-resolution roadmap for understanding the multicellular compartmentation of specialized metabolism.</title>
        <authorList>
            <person name="Sun S."/>
            <person name="Shen X."/>
            <person name="Li Y."/>
            <person name="Li Y."/>
            <person name="Wang S."/>
            <person name="Li R."/>
            <person name="Zhang H."/>
            <person name="Shen G."/>
            <person name="Guo B."/>
            <person name="Wei J."/>
            <person name="Xu J."/>
            <person name="St-Pierre B."/>
            <person name="Chen S."/>
            <person name="Sun C."/>
        </authorList>
    </citation>
    <scope>NUCLEOTIDE SEQUENCE [LARGE SCALE GENOMIC DNA]</scope>
</reference>
<protein>
    <submittedName>
        <fullName evidence="1">Uncharacterized protein</fullName>
    </submittedName>
</protein>